<protein>
    <recommendedName>
        <fullName evidence="2">SASH1/NUB1 homeodomain-like domain-containing protein</fullName>
    </recommendedName>
</protein>
<dbReference type="AlphaFoldDB" id="A0ABD0P6A1"/>
<dbReference type="Pfam" id="PF26285">
    <property type="entry name" value="SASH1_Homeodomain"/>
    <property type="match status" value="1"/>
</dbReference>
<sequence length="79" mass="9227">RYSEDLDKPLGDIAIAIDQTRVQQLLKQHRIAVSLWMTYSMMSVSYTFWTNVSHFDFTSYLTDPIERTVRDMCDSLSTS</sequence>
<evidence type="ECO:0000313" key="3">
    <source>
        <dbReference type="EMBL" id="KAL0169613.1"/>
    </source>
</evidence>
<proteinExistence type="predicted"/>
<dbReference type="InterPro" id="IPR058666">
    <property type="entry name" value="SASH1/NUB1_homeodomain"/>
</dbReference>
<accession>A0ABD0P6A1</accession>
<keyword evidence="4" id="KW-1185">Reference proteome</keyword>
<keyword evidence="1" id="KW-0812">Transmembrane</keyword>
<evidence type="ECO:0000313" key="4">
    <source>
        <dbReference type="Proteomes" id="UP001529510"/>
    </source>
</evidence>
<keyword evidence="1" id="KW-0472">Membrane</keyword>
<reference evidence="3 4" key="1">
    <citation type="submission" date="2024-05" db="EMBL/GenBank/DDBJ databases">
        <title>Genome sequencing and assembly of Indian major carp, Cirrhinus mrigala (Hamilton, 1822).</title>
        <authorList>
            <person name="Mohindra V."/>
            <person name="Chowdhury L.M."/>
            <person name="Lal K."/>
            <person name="Jena J.K."/>
        </authorList>
    </citation>
    <scope>NUCLEOTIDE SEQUENCE [LARGE SCALE GENOMIC DNA]</scope>
    <source>
        <strain evidence="3">CM1030</strain>
        <tissue evidence="3">Blood</tissue>
    </source>
</reference>
<keyword evidence="1" id="KW-1133">Transmembrane helix</keyword>
<comment type="caution">
    <text evidence="3">The sequence shown here is derived from an EMBL/GenBank/DDBJ whole genome shotgun (WGS) entry which is preliminary data.</text>
</comment>
<organism evidence="3 4">
    <name type="scientific">Cirrhinus mrigala</name>
    <name type="common">Mrigala</name>
    <dbReference type="NCBI Taxonomy" id="683832"/>
    <lineage>
        <taxon>Eukaryota</taxon>
        <taxon>Metazoa</taxon>
        <taxon>Chordata</taxon>
        <taxon>Craniata</taxon>
        <taxon>Vertebrata</taxon>
        <taxon>Euteleostomi</taxon>
        <taxon>Actinopterygii</taxon>
        <taxon>Neopterygii</taxon>
        <taxon>Teleostei</taxon>
        <taxon>Ostariophysi</taxon>
        <taxon>Cypriniformes</taxon>
        <taxon>Cyprinidae</taxon>
        <taxon>Labeoninae</taxon>
        <taxon>Labeonini</taxon>
        <taxon>Cirrhinus</taxon>
    </lineage>
</organism>
<feature type="non-terminal residue" evidence="3">
    <location>
        <position position="1"/>
    </location>
</feature>
<feature type="domain" description="SASH1/NUB1 homeodomain-like" evidence="2">
    <location>
        <begin position="1"/>
        <end position="34"/>
    </location>
</feature>
<gene>
    <name evidence="3" type="ORF">M9458_034209</name>
</gene>
<name>A0ABD0P6A1_CIRMR</name>
<evidence type="ECO:0000259" key="2">
    <source>
        <dbReference type="Pfam" id="PF26285"/>
    </source>
</evidence>
<dbReference type="EMBL" id="JAMKFB020000017">
    <property type="protein sequence ID" value="KAL0169613.1"/>
    <property type="molecule type" value="Genomic_DNA"/>
</dbReference>
<evidence type="ECO:0000256" key="1">
    <source>
        <dbReference type="SAM" id="Phobius"/>
    </source>
</evidence>
<feature type="transmembrane region" description="Helical" evidence="1">
    <location>
        <begin position="31"/>
        <end position="49"/>
    </location>
</feature>
<dbReference type="Proteomes" id="UP001529510">
    <property type="component" value="Unassembled WGS sequence"/>
</dbReference>